<evidence type="ECO:0000313" key="12">
    <source>
        <dbReference type="Proteomes" id="UP000002027"/>
    </source>
</evidence>
<dbReference type="CDD" id="cd17930">
    <property type="entry name" value="DEXHc_cas3"/>
    <property type="match status" value="1"/>
</dbReference>
<dbReference type="InterPro" id="IPR050547">
    <property type="entry name" value="DEAD_box_RNA_helicases"/>
</dbReference>
<dbReference type="InterPro" id="IPR041372">
    <property type="entry name" value="Cas3_C"/>
</dbReference>
<sequence length="936" mass="102741">MGEQHNHLLWAKRSRVPGDPAYHPLLCHLLDVALVARVMWDDVLSPAVRRYLAAAFGLSETDAGPWIAFLTGLHDLGKASPAFQLTWTAAHSLLRDAGFPLPQRPLDPRATPHGSVTAATLPEILVAEFQLDNQLARRLGTVIGGHHGIFPRAHDLCDMPTVAVGRGPWNTARAALVRELASHIGVPRDAVPRGIDNPAAMTLAGLVSVADWIGSDDLIFPFAAADAAAASSLDFRNYYRQAEGQAAQAMARLAWLKSRAGAEPRAFSDLFPHITPNALQEAVIELARDLPHPSLVIVEAPMGEGKTEAALFLADHMNAVGGNRGTYVAMPTQATSNQMFGRVRDYLIPRFDTETVNLQLLHGHAALNAEFAALRQRTDALLSPREDDADQDPEIASGVVAAEWFTYRKRGLLSPFGVGTIDQALLAVLQTRHVFVRLFGLAGKTVVIDEVHAYDTYMSTLLERLLEWLAALGSPVILLSATLPDARRATLARAYAAGLDTPSLEPRTDPSAVYPRVTWVTRNGINSRHVPASARTTRSVGIGWVDGRLPETPEEPFPLGKQLEAALEPGGCAVVVCNTVGRAQAVYQALKRYFQGVADDGEPELDLLHARFLVDERQHREQRALRRFGKPGGVVTTEEGTIQVRRPKRAVLIATQIVEQSLDLDFDLMVTDLAPADLVLQRAGRLHRHRRDARPRGLEVPRLWICRPEHITEGVPVFDHGTTAVYDAHALLRSWLVLRDRDAIAIPDEIPDLIEAVYDDRPCPATEPPTVRAAWEETRQRYEELAEKDAAEAAVRWIKRPGAGGFIWQMTANARAEDAPDFHQAHQALTRLTPPSVSVVCLFDVDGRLALDPAGREVIDLSEPPSLNLTRRLLARSVTLSDRRVVPELLTTDPPTAWRESALLRHQRLILLDSSGRASVGKYALRLDPELGLVVE</sequence>
<reference evidence="12" key="1">
    <citation type="submission" date="2009-11" db="EMBL/GenBank/DDBJ databases">
        <title>The complete chromosome 2 of Sphaerobacter thermophilus DSM 20745.</title>
        <authorList>
            <person name="Lucas S."/>
            <person name="Copeland A."/>
            <person name="Lapidus A."/>
            <person name="Glavina del Rio T."/>
            <person name="Dalin E."/>
            <person name="Tice H."/>
            <person name="Bruce D."/>
            <person name="Goodwin L."/>
            <person name="Pitluck S."/>
            <person name="Kyrpides N."/>
            <person name="Mavromatis K."/>
            <person name="Ivanova N."/>
            <person name="Mikhailova N."/>
            <person name="LaButti K.M."/>
            <person name="Clum A."/>
            <person name="Sun H.I."/>
            <person name="Brettin T."/>
            <person name="Detter J.C."/>
            <person name="Han C."/>
            <person name="Larimer F."/>
            <person name="Land M."/>
            <person name="Hauser L."/>
            <person name="Markowitz V."/>
            <person name="Cheng J.F."/>
            <person name="Hugenholtz P."/>
            <person name="Woyke T."/>
            <person name="Wu D."/>
            <person name="Steenblock K."/>
            <person name="Schneider S."/>
            <person name="Pukall R."/>
            <person name="Goeker M."/>
            <person name="Klenk H.P."/>
            <person name="Eisen J.A."/>
        </authorList>
    </citation>
    <scope>NUCLEOTIDE SEQUENCE [LARGE SCALE GENOMIC DNA]</scope>
    <source>
        <strain evidence="12">ATCC 49802 / DSM 20745 / S 6022</strain>
    </source>
</reference>
<dbReference type="CDD" id="cd09641">
    <property type="entry name" value="Cas3''_I"/>
    <property type="match status" value="1"/>
</dbReference>
<dbReference type="NCBIfam" id="TIGR01587">
    <property type="entry name" value="cas3_core"/>
    <property type="match status" value="1"/>
</dbReference>
<dbReference type="GO" id="GO:0051607">
    <property type="term" value="P:defense response to virus"/>
    <property type="evidence" value="ECO:0007669"/>
    <property type="project" value="UniProtKB-KW"/>
</dbReference>
<dbReference type="GO" id="GO:0004518">
    <property type="term" value="F:nuclease activity"/>
    <property type="evidence" value="ECO:0007669"/>
    <property type="project" value="UniProtKB-KW"/>
</dbReference>
<dbReference type="PROSITE" id="PS51643">
    <property type="entry name" value="HD_CAS3"/>
    <property type="match status" value="1"/>
</dbReference>
<dbReference type="OrthoDB" id="9810236at2"/>
<dbReference type="Proteomes" id="UP000002027">
    <property type="component" value="Chromosome 2"/>
</dbReference>
<dbReference type="Pfam" id="PF22590">
    <property type="entry name" value="Cas3-like_C_2"/>
    <property type="match status" value="1"/>
</dbReference>
<dbReference type="Pfam" id="PF18395">
    <property type="entry name" value="Cas3_C"/>
    <property type="match status" value="1"/>
</dbReference>
<protein>
    <submittedName>
        <fullName evidence="11">CRISPR-associated helicase Cas3</fullName>
    </submittedName>
</protein>
<dbReference type="GO" id="GO:0005524">
    <property type="term" value="F:ATP binding"/>
    <property type="evidence" value="ECO:0007669"/>
    <property type="project" value="UniProtKB-KW"/>
</dbReference>
<evidence type="ECO:0000256" key="3">
    <source>
        <dbReference type="ARBA" id="ARBA00022722"/>
    </source>
</evidence>
<comment type="similarity">
    <text evidence="2">In the central section; belongs to the CRISPR-associated helicase Cas3 family.</text>
</comment>
<dbReference type="NCBIfam" id="TIGR01596">
    <property type="entry name" value="cas3_HD"/>
    <property type="match status" value="1"/>
</dbReference>
<dbReference type="Gene3D" id="3.40.50.300">
    <property type="entry name" value="P-loop containing nucleotide triphosphate hydrolases"/>
    <property type="match status" value="2"/>
</dbReference>
<evidence type="ECO:0000256" key="1">
    <source>
        <dbReference type="ARBA" id="ARBA00006847"/>
    </source>
</evidence>
<accession>D1CAJ4</accession>
<dbReference type="GO" id="GO:0003723">
    <property type="term" value="F:RNA binding"/>
    <property type="evidence" value="ECO:0007669"/>
    <property type="project" value="TreeGrafter"/>
</dbReference>
<evidence type="ECO:0000313" key="11">
    <source>
        <dbReference type="EMBL" id="ACZ40837.1"/>
    </source>
</evidence>
<dbReference type="InterPro" id="IPR014001">
    <property type="entry name" value="Helicase_ATP-bd"/>
</dbReference>
<dbReference type="PANTHER" id="PTHR47963:SF9">
    <property type="entry name" value="CRISPR-ASSOCIATED ENDONUCLEASE_HELICASE CAS3"/>
    <property type="match status" value="1"/>
</dbReference>
<dbReference type="Pfam" id="PF18019">
    <property type="entry name" value="Cas3_HD"/>
    <property type="match status" value="1"/>
</dbReference>
<dbReference type="HOGENOM" id="CLU_013924_1_0_0"/>
<dbReference type="SMART" id="SM00487">
    <property type="entry name" value="DEXDc"/>
    <property type="match status" value="1"/>
</dbReference>
<organism evidence="11 12">
    <name type="scientific">Sphaerobacter thermophilus (strain ATCC 49802 / DSM 20745 / KCCM 41009 / NCIMB 13125 / S 6022)</name>
    <dbReference type="NCBI Taxonomy" id="479434"/>
    <lineage>
        <taxon>Bacteria</taxon>
        <taxon>Pseudomonadati</taxon>
        <taxon>Thermomicrobiota</taxon>
        <taxon>Thermomicrobia</taxon>
        <taxon>Sphaerobacterales</taxon>
        <taxon>Sphaerobacterineae</taxon>
        <taxon>Sphaerobacteraceae</taxon>
        <taxon>Sphaerobacter</taxon>
    </lineage>
</organism>
<keyword evidence="8" id="KW-0067">ATP-binding</keyword>
<evidence type="ECO:0000256" key="6">
    <source>
        <dbReference type="ARBA" id="ARBA00022801"/>
    </source>
</evidence>
<dbReference type="eggNOG" id="COG1203">
    <property type="taxonomic scope" value="Bacteria"/>
</dbReference>
<dbReference type="AlphaFoldDB" id="D1CAJ4"/>
<keyword evidence="3" id="KW-0540">Nuclease</keyword>
<dbReference type="InterPro" id="IPR027417">
    <property type="entry name" value="P-loop_NTPase"/>
</dbReference>
<evidence type="ECO:0000256" key="2">
    <source>
        <dbReference type="ARBA" id="ARBA00009046"/>
    </source>
</evidence>
<dbReference type="Gene3D" id="1.10.3210.30">
    <property type="match status" value="1"/>
</dbReference>
<dbReference type="RefSeq" id="WP_012873872.1">
    <property type="nucleotide sequence ID" value="NC_013524.1"/>
</dbReference>
<dbReference type="EMBL" id="CP001824">
    <property type="protein sequence ID" value="ACZ40837.1"/>
    <property type="molecule type" value="Genomic_DNA"/>
</dbReference>
<evidence type="ECO:0000256" key="7">
    <source>
        <dbReference type="ARBA" id="ARBA00022806"/>
    </source>
</evidence>
<dbReference type="GO" id="GO:0016787">
    <property type="term" value="F:hydrolase activity"/>
    <property type="evidence" value="ECO:0007669"/>
    <property type="project" value="UniProtKB-KW"/>
</dbReference>
<dbReference type="InterPro" id="IPR038257">
    <property type="entry name" value="CRISPR-assoc_Cas3_HD_sf"/>
</dbReference>
<dbReference type="KEGG" id="sti:Sthe_3438"/>
<dbReference type="InterPro" id="IPR054712">
    <property type="entry name" value="Cas3-like_dom"/>
</dbReference>
<dbReference type="PANTHER" id="PTHR47963">
    <property type="entry name" value="DEAD-BOX ATP-DEPENDENT RNA HELICASE 47, MITOCHONDRIAL"/>
    <property type="match status" value="1"/>
</dbReference>
<dbReference type="STRING" id="479434.Sthe_3438"/>
<gene>
    <name evidence="11" type="ordered locus">Sthe_3438</name>
</gene>
<dbReference type="SMR" id="D1CAJ4"/>
<evidence type="ECO:0000256" key="5">
    <source>
        <dbReference type="ARBA" id="ARBA00022741"/>
    </source>
</evidence>
<evidence type="ECO:0000256" key="4">
    <source>
        <dbReference type="ARBA" id="ARBA00022723"/>
    </source>
</evidence>
<dbReference type="InterPro" id="IPR006474">
    <property type="entry name" value="Helicase_Cas3_CRISPR-ass_core"/>
</dbReference>
<keyword evidence="5" id="KW-0547">Nucleotide-binding</keyword>
<proteinExistence type="inferred from homology"/>
<dbReference type="GO" id="GO:0046872">
    <property type="term" value="F:metal ion binding"/>
    <property type="evidence" value="ECO:0007669"/>
    <property type="project" value="UniProtKB-KW"/>
</dbReference>
<comment type="similarity">
    <text evidence="1">In the N-terminal section; belongs to the CRISPR-associated nuclease Cas3-HD family.</text>
</comment>
<keyword evidence="7" id="KW-0347">Helicase</keyword>
<name>D1CAJ4_SPHTD</name>
<keyword evidence="9" id="KW-0051">Antiviral defense</keyword>
<feature type="domain" description="HD Cas3-type" evidence="10">
    <location>
        <begin position="18"/>
        <end position="213"/>
    </location>
</feature>
<keyword evidence="12" id="KW-1185">Reference proteome</keyword>
<dbReference type="SUPFAM" id="SSF52540">
    <property type="entry name" value="P-loop containing nucleoside triphosphate hydrolases"/>
    <property type="match status" value="1"/>
</dbReference>
<reference evidence="11 12" key="2">
    <citation type="journal article" date="2010" name="Stand. Genomic Sci.">
        <title>Complete genome sequence of Desulfohalobium retbaense type strain (HR(100)).</title>
        <authorList>
            <person name="Spring S."/>
            <person name="Nolan M."/>
            <person name="Lapidus A."/>
            <person name="Glavina Del Rio T."/>
            <person name="Copeland A."/>
            <person name="Tice H."/>
            <person name="Cheng J.F."/>
            <person name="Lucas S."/>
            <person name="Land M."/>
            <person name="Chen F."/>
            <person name="Bruce D."/>
            <person name="Goodwin L."/>
            <person name="Pitluck S."/>
            <person name="Ivanova N."/>
            <person name="Mavromatis K."/>
            <person name="Mikhailova N."/>
            <person name="Pati A."/>
            <person name="Chen A."/>
            <person name="Palaniappan K."/>
            <person name="Hauser L."/>
            <person name="Chang Y.J."/>
            <person name="Jeffries C.D."/>
            <person name="Munk C."/>
            <person name="Kiss H."/>
            <person name="Chain P."/>
            <person name="Han C."/>
            <person name="Brettin T."/>
            <person name="Detter J.C."/>
            <person name="Schuler E."/>
            <person name="Goker M."/>
            <person name="Rohde M."/>
            <person name="Bristow J."/>
            <person name="Eisen J.A."/>
            <person name="Markowitz V."/>
            <person name="Hugenholtz P."/>
            <person name="Kyrpides N.C."/>
            <person name="Klenk H.P."/>
        </authorList>
    </citation>
    <scope>NUCLEOTIDE SEQUENCE [LARGE SCALE GENOMIC DNA]</scope>
    <source>
        <strain evidence="12">ATCC 49802 / DSM 20745 / S 6022</strain>
    </source>
</reference>
<evidence type="ECO:0000256" key="8">
    <source>
        <dbReference type="ARBA" id="ARBA00022840"/>
    </source>
</evidence>
<evidence type="ECO:0000259" key="10">
    <source>
        <dbReference type="PROSITE" id="PS51643"/>
    </source>
</evidence>
<dbReference type="InParanoid" id="D1CAJ4"/>
<dbReference type="InterPro" id="IPR006483">
    <property type="entry name" value="CRISPR-assoc_Cas3_HD"/>
</dbReference>
<keyword evidence="4" id="KW-0479">Metal-binding</keyword>
<dbReference type="GO" id="GO:0003724">
    <property type="term" value="F:RNA helicase activity"/>
    <property type="evidence" value="ECO:0007669"/>
    <property type="project" value="TreeGrafter"/>
</dbReference>
<evidence type="ECO:0000256" key="9">
    <source>
        <dbReference type="ARBA" id="ARBA00023118"/>
    </source>
</evidence>
<keyword evidence="6" id="KW-0378">Hydrolase</keyword>